<keyword evidence="5" id="KW-0508">mRNA splicing</keyword>
<evidence type="ECO:0000313" key="8">
    <source>
        <dbReference type="EMBL" id="KTW28758.1"/>
    </source>
</evidence>
<evidence type="ECO:0000256" key="1">
    <source>
        <dbReference type="ARBA" id="ARBA00004123"/>
    </source>
</evidence>
<dbReference type="GeneID" id="28941126"/>
<gene>
    <name evidence="8" type="ORF">T551_02608</name>
</gene>
<accession>A0A0W4ZK58</accession>
<keyword evidence="4" id="KW-0747">Spliceosome</keyword>
<keyword evidence="7" id="KW-0175">Coiled coil</keyword>
<evidence type="ECO:0000256" key="2">
    <source>
        <dbReference type="ARBA" id="ARBA00010788"/>
    </source>
</evidence>
<keyword evidence="3" id="KW-0507">mRNA processing</keyword>
<evidence type="ECO:0000256" key="3">
    <source>
        <dbReference type="ARBA" id="ARBA00022664"/>
    </source>
</evidence>
<organism evidence="8 9">
    <name type="scientific">Pneumocystis jirovecii (strain RU7)</name>
    <name type="common">Human pneumocystis pneumonia agent</name>
    <dbReference type="NCBI Taxonomy" id="1408657"/>
    <lineage>
        <taxon>Eukaryota</taxon>
        <taxon>Fungi</taxon>
        <taxon>Dikarya</taxon>
        <taxon>Ascomycota</taxon>
        <taxon>Taphrinomycotina</taxon>
        <taxon>Pneumocystomycetes</taxon>
        <taxon>Pneumocystaceae</taxon>
        <taxon>Pneumocystis</taxon>
    </lineage>
</organism>
<evidence type="ECO:0000256" key="6">
    <source>
        <dbReference type="ARBA" id="ARBA00023242"/>
    </source>
</evidence>
<reference evidence="9" key="1">
    <citation type="journal article" date="2016" name="Nat. Commun.">
        <title>Genome analysis of three Pneumocystis species reveals adaptation mechanisms to life exclusively in mammalian hosts.</title>
        <authorList>
            <person name="Ma L."/>
            <person name="Chen Z."/>
            <person name="Huang D.W."/>
            <person name="Kutty G."/>
            <person name="Ishihara M."/>
            <person name="Wang H."/>
            <person name="Abouelleil A."/>
            <person name="Bishop L."/>
            <person name="Davey E."/>
            <person name="Deng R."/>
            <person name="Deng X."/>
            <person name="Fan L."/>
            <person name="Fantoni G."/>
            <person name="Fitzgerald M."/>
            <person name="Gogineni E."/>
            <person name="Goldberg J.M."/>
            <person name="Handley G."/>
            <person name="Hu X."/>
            <person name="Huber C."/>
            <person name="Jiao X."/>
            <person name="Jones K."/>
            <person name="Levin J.Z."/>
            <person name="Liu Y."/>
            <person name="Macdonald P."/>
            <person name="Melnikov A."/>
            <person name="Raley C."/>
            <person name="Sassi M."/>
            <person name="Sherman B.T."/>
            <person name="Song X."/>
            <person name="Sykes S."/>
            <person name="Tran B."/>
            <person name="Walsh L."/>
            <person name="Xia Y."/>
            <person name="Yang J."/>
            <person name="Young S."/>
            <person name="Zeng Q."/>
            <person name="Zheng X."/>
            <person name="Stephens R."/>
            <person name="Nusbaum C."/>
            <person name="Birren B.W."/>
            <person name="Azadi P."/>
            <person name="Lempicki R.A."/>
            <person name="Cuomo C.A."/>
            <person name="Kovacs J.A."/>
        </authorList>
    </citation>
    <scope>NUCLEOTIDE SEQUENCE [LARGE SCALE GENOMIC DNA]</scope>
    <source>
        <strain evidence="9">RU7</strain>
    </source>
</reference>
<dbReference type="VEuPathDB" id="FungiDB:T551_02608"/>
<comment type="similarity">
    <text evidence="2">Belongs to the SPF27 family.</text>
</comment>
<keyword evidence="6" id="KW-0539">Nucleus</keyword>
<comment type="caution">
    <text evidence="8">The sequence shown here is derived from an EMBL/GenBank/DDBJ whole genome shotgun (WGS) entry which is preliminary data.</text>
</comment>
<dbReference type="GO" id="GO:0008380">
    <property type="term" value="P:RNA splicing"/>
    <property type="evidence" value="ECO:0007669"/>
    <property type="project" value="UniProtKB-KW"/>
</dbReference>
<dbReference type="PANTHER" id="PTHR13296:SF0">
    <property type="entry name" value="PRE-MRNA-SPLICING FACTOR SPF27"/>
    <property type="match status" value="1"/>
</dbReference>
<keyword evidence="9" id="KW-1185">Reference proteome</keyword>
<dbReference type="PANTHER" id="PTHR13296">
    <property type="entry name" value="BCAS2 PROTEIN"/>
    <property type="match status" value="1"/>
</dbReference>
<dbReference type="GO" id="GO:0006397">
    <property type="term" value="P:mRNA processing"/>
    <property type="evidence" value="ECO:0007669"/>
    <property type="project" value="UniProtKB-KW"/>
</dbReference>
<sequence length="207" mass="24766">MIKLSFHDSLPCKKFTNHDGNLSKKEKTKVDMLIAKEIPNDQPLHPLVHKYTEWNPSSELIKLELERIKNGRKLDAIDLSRYTSFKEPTTSNKESWIHAINRSLISFEFLKGRIENLHLLHEFGKKSWLLYLEQLEHYLRQLETYLLTLQDEISILNKERKRFQTEGIGLELQRLENEFYHFIRRIFDVEVANLLLEKEIQNHQNKL</sequence>
<dbReference type="EMBL" id="LFWA01000011">
    <property type="protein sequence ID" value="KTW28758.1"/>
    <property type="molecule type" value="Genomic_DNA"/>
</dbReference>
<proteinExistence type="inferred from homology"/>
<dbReference type="Pfam" id="PF05700">
    <property type="entry name" value="BCAS2"/>
    <property type="match status" value="1"/>
</dbReference>
<dbReference type="STRING" id="1408657.A0A0W4ZK58"/>
<dbReference type="OrthoDB" id="205794at2759"/>
<name>A0A0W4ZK58_PNEJ7</name>
<dbReference type="GO" id="GO:0000974">
    <property type="term" value="C:Prp19 complex"/>
    <property type="evidence" value="ECO:0007669"/>
    <property type="project" value="TreeGrafter"/>
</dbReference>
<feature type="coiled-coil region" evidence="7">
    <location>
        <begin position="132"/>
        <end position="166"/>
    </location>
</feature>
<protein>
    <submittedName>
        <fullName evidence="8">Uncharacterized protein</fullName>
    </submittedName>
</protein>
<dbReference type="Proteomes" id="UP000053447">
    <property type="component" value="Unassembled WGS sequence"/>
</dbReference>
<comment type="subcellular location">
    <subcellularLocation>
        <location evidence="1">Nucleus</location>
    </subcellularLocation>
</comment>
<dbReference type="GO" id="GO:0071013">
    <property type="term" value="C:catalytic step 2 spliceosome"/>
    <property type="evidence" value="ECO:0007669"/>
    <property type="project" value="TreeGrafter"/>
</dbReference>
<dbReference type="AlphaFoldDB" id="A0A0W4ZK58"/>
<dbReference type="RefSeq" id="XP_018229093.1">
    <property type="nucleotide sequence ID" value="XM_018374871.1"/>
</dbReference>
<evidence type="ECO:0000313" key="9">
    <source>
        <dbReference type="Proteomes" id="UP000053447"/>
    </source>
</evidence>
<evidence type="ECO:0000256" key="7">
    <source>
        <dbReference type="SAM" id="Coils"/>
    </source>
</evidence>
<dbReference type="InterPro" id="IPR008409">
    <property type="entry name" value="SPF27"/>
</dbReference>
<evidence type="ECO:0000256" key="4">
    <source>
        <dbReference type="ARBA" id="ARBA00022728"/>
    </source>
</evidence>
<dbReference type="GO" id="GO:0071011">
    <property type="term" value="C:precatalytic spliceosome"/>
    <property type="evidence" value="ECO:0007669"/>
    <property type="project" value="TreeGrafter"/>
</dbReference>
<evidence type="ECO:0000256" key="5">
    <source>
        <dbReference type="ARBA" id="ARBA00023187"/>
    </source>
</evidence>